<keyword evidence="4 7" id="KW-0808">Transferase</keyword>
<dbReference type="PANTHER" id="PTHR11727:SF7">
    <property type="entry name" value="DIMETHYLADENOSINE TRANSFERASE-RELATED"/>
    <property type="match status" value="1"/>
</dbReference>
<dbReference type="EC" id="2.1.1.182" evidence="7"/>
<dbReference type="GO" id="GO:0003723">
    <property type="term" value="F:RNA binding"/>
    <property type="evidence" value="ECO:0007669"/>
    <property type="project" value="UniProtKB-UniRule"/>
</dbReference>
<feature type="domain" description="Ribosomal RNA adenine methylase transferase N-terminal" evidence="9">
    <location>
        <begin position="34"/>
        <end position="218"/>
    </location>
</feature>
<evidence type="ECO:0000256" key="6">
    <source>
        <dbReference type="ARBA" id="ARBA00022884"/>
    </source>
</evidence>
<comment type="subcellular location">
    <subcellularLocation>
        <location evidence="7">Cytoplasm</location>
    </subcellularLocation>
</comment>
<evidence type="ECO:0000256" key="1">
    <source>
        <dbReference type="ARBA" id="ARBA00022490"/>
    </source>
</evidence>
<comment type="catalytic activity">
    <reaction evidence="7">
        <text>adenosine(1518)/adenosine(1519) in 16S rRNA + 4 S-adenosyl-L-methionine = N(6)-dimethyladenosine(1518)/N(6)-dimethyladenosine(1519) in 16S rRNA + 4 S-adenosyl-L-homocysteine + 4 H(+)</text>
        <dbReference type="Rhea" id="RHEA:19609"/>
        <dbReference type="Rhea" id="RHEA-COMP:10232"/>
        <dbReference type="Rhea" id="RHEA-COMP:10233"/>
        <dbReference type="ChEBI" id="CHEBI:15378"/>
        <dbReference type="ChEBI" id="CHEBI:57856"/>
        <dbReference type="ChEBI" id="CHEBI:59789"/>
        <dbReference type="ChEBI" id="CHEBI:74411"/>
        <dbReference type="ChEBI" id="CHEBI:74493"/>
        <dbReference type="EC" id="2.1.1.182"/>
    </reaction>
</comment>
<dbReference type="CDD" id="cd02440">
    <property type="entry name" value="AdoMet_MTases"/>
    <property type="match status" value="1"/>
</dbReference>
<dbReference type="SUPFAM" id="SSF53335">
    <property type="entry name" value="S-adenosyl-L-methionine-dependent methyltransferases"/>
    <property type="match status" value="1"/>
</dbReference>
<dbReference type="KEGG" id="lpav:PLANPX_4606"/>
<name>A0A5K7XDT2_9BACT</name>
<accession>A0A5K7XDT2</accession>
<feature type="binding site" evidence="7 8">
    <location>
        <position position="75"/>
    </location>
    <ligand>
        <name>S-adenosyl-L-methionine</name>
        <dbReference type="ChEBI" id="CHEBI:59789"/>
    </ligand>
</feature>
<dbReference type="InterPro" id="IPR029063">
    <property type="entry name" value="SAM-dependent_MTases_sf"/>
</dbReference>
<feature type="binding site" evidence="7 8">
    <location>
        <position position="100"/>
    </location>
    <ligand>
        <name>S-adenosyl-L-methionine</name>
        <dbReference type="ChEBI" id="CHEBI:59789"/>
    </ligand>
</feature>
<dbReference type="InterPro" id="IPR020596">
    <property type="entry name" value="rRNA_Ade_Mease_Trfase_CS"/>
</dbReference>
<evidence type="ECO:0000256" key="3">
    <source>
        <dbReference type="ARBA" id="ARBA00022603"/>
    </source>
</evidence>
<protein>
    <recommendedName>
        <fullName evidence="7">Ribosomal RNA small subunit methyltransferase A</fullName>
        <ecNumber evidence="7">2.1.1.182</ecNumber>
    </recommendedName>
    <alternativeName>
        <fullName evidence="7">16S rRNA (adenine(1518)-N(6)/adenine(1519)-N(6))-dimethyltransferase</fullName>
    </alternativeName>
    <alternativeName>
        <fullName evidence="7">16S rRNA dimethyladenosine transferase</fullName>
    </alternativeName>
    <alternativeName>
        <fullName evidence="7">16S rRNA dimethylase</fullName>
    </alternativeName>
    <alternativeName>
        <fullName evidence="7">S-adenosylmethionine-6-N', N'-adenosyl(rRNA) dimethyltransferase</fullName>
    </alternativeName>
</protein>
<feature type="binding site" evidence="7 8">
    <location>
        <position position="27"/>
    </location>
    <ligand>
        <name>S-adenosyl-L-methionine</name>
        <dbReference type="ChEBI" id="CHEBI:59789"/>
    </ligand>
</feature>
<feature type="binding site" evidence="7 8">
    <location>
        <position position="29"/>
    </location>
    <ligand>
        <name>S-adenosyl-L-methionine</name>
        <dbReference type="ChEBI" id="CHEBI:59789"/>
    </ligand>
</feature>
<dbReference type="PANTHER" id="PTHR11727">
    <property type="entry name" value="DIMETHYLADENOSINE TRANSFERASE"/>
    <property type="match status" value="1"/>
</dbReference>
<dbReference type="AlphaFoldDB" id="A0A5K7XDT2"/>
<dbReference type="PROSITE" id="PS51689">
    <property type="entry name" value="SAM_RNA_A_N6_MT"/>
    <property type="match status" value="1"/>
</dbReference>
<gene>
    <name evidence="7" type="primary">rsmA</name>
    <name evidence="7" type="synonym">ksgA</name>
    <name evidence="10" type="ORF">PLANPX_4606</name>
</gene>
<evidence type="ECO:0000256" key="2">
    <source>
        <dbReference type="ARBA" id="ARBA00022552"/>
    </source>
</evidence>
<dbReference type="Pfam" id="PF00398">
    <property type="entry name" value="RrnaAD"/>
    <property type="match status" value="1"/>
</dbReference>
<keyword evidence="6 7" id="KW-0694">RNA-binding</keyword>
<feature type="binding site" evidence="7 8">
    <location>
        <position position="54"/>
    </location>
    <ligand>
        <name>S-adenosyl-L-methionine</name>
        <dbReference type="ChEBI" id="CHEBI:59789"/>
    </ligand>
</feature>
<proteinExistence type="inferred from homology"/>
<keyword evidence="3 7" id="KW-0489">Methyltransferase</keyword>
<dbReference type="InterPro" id="IPR020598">
    <property type="entry name" value="rRNA_Ade_methylase_Trfase_N"/>
</dbReference>
<dbReference type="NCBIfam" id="TIGR00755">
    <property type="entry name" value="ksgA"/>
    <property type="match status" value="1"/>
</dbReference>
<dbReference type="EMBL" id="AP021861">
    <property type="protein sequence ID" value="BBO34994.1"/>
    <property type="molecule type" value="Genomic_DNA"/>
</dbReference>
<evidence type="ECO:0000313" key="10">
    <source>
        <dbReference type="EMBL" id="BBO34994.1"/>
    </source>
</evidence>
<dbReference type="GO" id="GO:0052908">
    <property type="term" value="F:16S rRNA (adenine(1518)-N(6)/adenine(1519)-N(6))-dimethyltransferase activity"/>
    <property type="evidence" value="ECO:0007669"/>
    <property type="project" value="UniProtKB-EC"/>
</dbReference>
<evidence type="ECO:0000313" key="11">
    <source>
        <dbReference type="Proteomes" id="UP000326837"/>
    </source>
</evidence>
<dbReference type="InterPro" id="IPR011530">
    <property type="entry name" value="rRNA_adenine_dimethylase"/>
</dbReference>
<keyword evidence="1 7" id="KW-0963">Cytoplasm</keyword>
<dbReference type="SMART" id="SM00650">
    <property type="entry name" value="rADc"/>
    <property type="match status" value="1"/>
</dbReference>
<evidence type="ECO:0000256" key="7">
    <source>
        <dbReference type="HAMAP-Rule" id="MF_00607"/>
    </source>
</evidence>
<evidence type="ECO:0000256" key="8">
    <source>
        <dbReference type="PROSITE-ProRule" id="PRU01026"/>
    </source>
</evidence>
<dbReference type="Proteomes" id="UP000326837">
    <property type="component" value="Chromosome"/>
</dbReference>
<evidence type="ECO:0000259" key="9">
    <source>
        <dbReference type="SMART" id="SM00650"/>
    </source>
</evidence>
<dbReference type="Gene3D" id="1.10.8.100">
    <property type="entry name" value="Ribosomal RNA adenine dimethylase-like, domain 2"/>
    <property type="match status" value="1"/>
</dbReference>
<organism evidence="10 11">
    <name type="scientific">Lacipirellula parvula</name>
    <dbReference type="NCBI Taxonomy" id="2650471"/>
    <lineage>
        <taxon>Bacteria</taxon>
        <taxon>Pseudomonadati</taxon>
        <taxon>Planctomycetota</taxon>
        <taxon>Planctomycetia</taxon>
        <taxon>Pirellulales</taxon>
        <taxon>Lacipirellulaceae</taxon>
        <taxon>Lacipirellula</taxon>
    </lineage>
</organism>
<keyword evidence="5 7" id="KW-0949">S-adenosyl-L-methionine</keyword>
<dbReference type="HAMAP" id="MF_00607">
    <property type="entry name" value="16SrRNA_methyltr_A"/>
    <property type="match status" value="1"/>
</dbReference>
<dbReference type="RefSeq" id="WP_152100466.1">
    <property type="nucleotide sequence ID" value="NZ_AP021861.1"/>
</dbReference>
<dbReference type="PROSITE" id="PS01131">
    <property type="entry name" value="RRNA_A_DIMETH"/>
    <property type="match status" value="1"/>
</dbReference>
<dbReference type="GO" id="GO:0005829">
    <property type="term" value="C:cytosol"/>
    <property type="evidence" value="ECO:0007669"/>
    <property type="project" value="TreeGrafter"/>
</dbReference>
<keyword evidence="2 7" id="KW-0698">rRNA processing</keyword>
<dbReference type="InterPro" id="IPR001737">
    <property type="entry name" value="KsgA/Erm"/>
</dbReference>
<evidence type="ECO:0000256" key="4">
    <source>
        <dbReference type="ARBA" id="ARBA00022679"/>
    </source>
</evidence>
<evidence type="ECO:0000256" key="5">
    <source>
        <dbReference type="ARBA" id="ARBA00022691"/>
    </source>
</evidence>
<keyword evidence="11" id="KW-1185">Reference proteome</keyword>
<comment type="function">
    <text evidence="7">Specifically dimethylates two adjacent adenosines (A1518 and A1519) in the loop of a conserved hairpin near the 3'-end of 16S rRNA in the 30S particle. May play a critical role in biogenesis of 30S subunits.</text>
</comment>
<dbReference type="InterPro" id="IPR023165">
    <property type="entry name" value="rRNA_Ade_diMease-like_C"/>
</dbReference>
<dbReference type="Gene3D" id="3.40.50.150">
    <property type="entry name" value="Vaccinia Virus protein VP39"/>
    <property type="match status" value="1"/>
</dbReference>
<feature type="binding site" evidence="7 8">
    <location>
        <position position="133"/>
    </location>
    <ligand>
        <name>S-adenosyl-L-methionine</name>
        <dbReference type="ChEBI" id="CHEBI:59789"/>
    </ligand>
</feature>
<comment type="similarity">
    <text evidence="7">Belongs to the class I-like SAM-binding methyltransferase superfamily. rRNA adenine N(6)-methyltransferase family. RsmA subfamily.</text>
</comment>
<reference evidence="11" key="1">
    <citation type="submission" date="2019-10" db="EMBL/GenBank/DDBJ databases">
        <title>Lacipirellula parvula gen. nov., sp. nov., representing a lineage of planctomycetes widespread in freshwater anoxic habitats, and description of the family Lacipirellulaceae.</title>
        <authorList>
            <person name="Dedysh S.N."/>
            <person name="Kulichevskaya I.S."/>
            <person name="Beletsky A.V."/>
            <person name="Rakitin A.L."/>
            <person name="Mardanov A.V."/>
            <person name="Ivanova A.A."/>
            <person name="Saltykova V.X."/>
            <person name="Rijpstra W.I.C."/>
            <person name="Sinninghe Damste J.S."/>
            <person name="Ravin N.V."/>
        </authorList>
    </citation>
    <scope>NUCLEOTIDE SEQUENCE [LARGE SCALE GENOMIC DNA]</scope>
    <source>
        <strain evidence="11">PX69</strain>
    </source>
</reference>
<sequence length="302" mass="34091">MSRQTKSFLISRFREMGIRPATRHGQNFLIDLNLHRLIVDSAELDARDVVLEVGTGTGAITQMISDRAGAVVTVEIDGHMFELASEMLIDRENVTMLNVDALRNKNNFNPAVIEAVGAQLASIPGSRFKLVANLPYNIATPILSNLLSWEFTPHSMVATIQKELGERMAAQPWSKDYSALSAWFQCQATVEIVRIMPPSVFWPEPKVDSAIVKTVIDPERRAAVPDLRYFHQFTKAIFLHRRKFLRANIVAAMKGVFNKAQVDQVMAEMEFAEDVRTEQLDVPTLLKLTELVRKRAPDWTMN</sequence>